<evidence type="ECO:0000313" key="3">
    <source>
        <dbReference type="Proteomes" id="UP000272908"/>
    </source>
</evidence>
<accession>A0A3B0M415</accession>
<feature type="region of interest" description="Disordered" evidence="1">
    <location>
        <begin position="56"/>
        <end position="75"/>
    </location>
</feature>
<evidence type="ECO:0000256" key="1">
    <source>
        <dbReference type="SAM" id="MobiDB-lite"/>
    </source>
</evidence>
<evidence type="ECO:0008006" key="4">
    <source>
        <dbReference type="Google" id="ProtNLM"/>
    </source>
</evidence>
<proteinExistence type="predicted"/>
<dbReference type="RefSeq" id="WP_121092625.1">
    <property type="nucleotide sequence ID" value="NZ_UIHC01000001.1"/>
</dbReference>
<protein>
    <recommendedName>
        <fullName evidence="4">DUF2497 domain-containing protein</fullName>
    </recommendedName>
</protein>
<reference evidence="3" key="1">
    <citation type="submission" date="2018-08" db="EMBL/GenBank/DDBJ databases">
        <authorList>
            <person name="Rodrigo-Torres L."/>
            <person name="Arahal R. D."/>
            <person name="Lucena T."/>
        </authorList>
    </citation>
    <scope>NUCLEOTIDE SEQUENCE [LARGE SCALE GENOMIC DNA]</scope>
    <source>
        <strain evidence="3">CECT 7235</strain>
    </source>
</reference>
<gene>
    <name evidence="2" type="ORF">ROE7235_00018</name>
</gene>
<dbReference type="AlphaFoldDB" id="A0A3B0M415"/>
<keyword evidence="3" id="KW-1185">Reference proteome</keyword>
<sequence>MTEAMSRHEIEDVLSSIRRLVSHDDRSAQQAPAKAEPSKLVLTSALRVDVADDDRVEAADQERTAPPHNAAPVTDAAQAPETVADAEAGTQNPRPEMRLAQPEFANAPSRAPLLTRIAQAGHLSPTPVASPPVRPAAPLATDAQTTESAPAEALTESITDNALDATLARLEQALSISRTEPPQPAAHAQGGSDHADDAVLDESALEQLVAQIVRQELQGELGERITRNIRKLVRAEVARELEMRNL</sequence>
<feature type="region of interest" description="Disordered" evidence="1">
    <location>
        <begin position="123"/>
        <end position="153"/>
    </location>
</feature>
<dbReference type="OrthoDB" id="7875768at2"/>
<evidence type="ECO:0000313" key="2">
    <source>
        <dbReference type="EMBL" id="SUZ30300.1"/>
    </source>
</evidence>
<name>A0A3B0M415_9RHOB</name>
<dbReference type="Proteomes" id="UP000272908">
    <property type="component" value="Unassembled WGS sequence"/>
</dbReference>
<organism evidence="2 3">
    <name type="scientific">Roseinatronobacter ekhonensis</name>
    <dbReference type="NCBI Taxonomy" id="254356"/>
    <lineage>
        <taxon>Bacteria</taxon>
        <taxon>Pseudomonadati</taxon>
        <taxon>Pseudomonadota</taxon>
        <taxon>Alphaproteobacteria</taxon>
        <taxon>Rhodobacterales</taxon>
        <taxon>Paracoccaceae</taxon>
        <taxon>Roseinatronobacter</taxon>
    </lineage>
</organism>
<dbReference type="EMBL" id="UIHC01000001">
    <property type="protein sequence ID" value="SUZ30300.1"/>
    <property type="molecule type" value="Genomic_DNA"/>
</dbReference>
<feature type="compositionally biased region" description="Basic and acidic residues" evidence="1">
    <location>
        <begin position="56"/>
        <end position="65"/>
    </location>
</feature>